<dbReference type="PANTHER" id="PTHR23150">
    <property type="entry name" value="SULFATASE MODIFYING FACTOR 1, 2"/>
    <property type="match status" value="1"/>
</dbReference>
<dbReference type="InterPro" id="IPR016187">
    <property type="entry name" value="CTDL_fold"/>
</dbReference>
<evidence type="ECO:0000256" key="3">
    <source>
        <dbReference type="ARBA" id="ARBA00037882"/>
    </source>
</evidence>
<comment type="pathway">
    <text evidence="3">Amino-acid biosynthesis; ergothioneine biosynthesis.</text>
</comment>
<keyword evidence="2" id="KW-0408">Iron</keyword>
<dbReference type="InterPro" id="IPR051043">
    <property type="entry name" value="Sulfatase_Mod_Factor_Kinase"/>
</dbReference>
<dbReference type="InterPro" id="IPR042095">
    <property type="entry name" value="SUMF_sf"/>
</dbReference>
<dbReference type="SUPFAM" id="SSF56436">
    <property type="entry name" value="C-type lectin-like"/>
    <property type="match status" value="1"/>
</dbReference>
<dbReference type="Pfam" id="PF12867">
    <property type="entry name" value="DinB_2"/>
    <property type="match status" value="1"/>
</dbReference>
<evidence type="ECO:0000313" key="6">
    <source>
        <dbReference type="EMBL" id="HFN01394.1"/>
    </source>
</evidence>
<dbReference type="Pfam" id="PF03781">
    <property type="entry name" value="FGE-sulfatase"/>
    <property type="match status" value="1"/>
</dbReference>
<sequence length="398" mass="46539">MQQCRLATLSLFQKVDQATFSCQAHPNFSPIGWHLGHIGYTEALWILEHLAGEFPQHLLPYRRLYAADGLPKAERRNLPSLEETLSLLDDVRSRVFQYLSICPLENQERLWRWLLQHESQHCETIAIVLELQKSNPSFNSSNSPAATSKLSPIEKHANSAEMIHIPAGSFQCGSNSINALDNEQPQHEIFLNSYWIDRYPVTQQQYRQFIEAEGYRIATYWHPEGWQWIAKCQIQQPRYWKNSLEYDHYPVCGISWYEADAYARFMGKRLPTEFEWEKAAAWNPTTQQQTNFNWQTAAVNSTQISSTTAKSPPQAPNDCYYMLGNCWEWTSSKFQPYIGFVAYPYKGYSQAYFDNQHYVLRGGSWATLHWTIRPTFRNWYYPQTQEIFSSFRCASDTQ</sequence>
<organism evidence="6">
    <name type="scientific">Oscillatoriales cyanobacterium SpSt-418</name>
    <dbReference type="NCBI Taxonomy" id="2282169"/>
    <lineage>
        <taxon>Bacteria</taxon>
        <taxon>Bacillati</taxon>
        <taxon>Cyanobacteriota</taxon>
        <taxon>Cyanophyceae</taxon>
        <taxon>Oscillatoriophycideae</taxon>
        <taxon>Oscillatoriales</taxon>
    </lineage>
</organism>
<dbReference type="InterPro" id="IPR005532">
    <property type="entry name" value="SUMF_dom"/>
</dbReference>
<evidence type="ECO:0000256" key="1">
    <source>
        <dbReference type="ARBA" id="ARBA00023002"/>
    </source>
</evidence>
<dbReference type="AlphaFoldDB" id="A0A7C3PIR1"/>
<evidence type="ECO:0000259" key="4">
    <source>
        <dbReference type="Pfam" id="PF03781"/>
    </source>
</evidence>
<reference evidence="6" key="1">
    <citation type="journal article" date="2020" name="mSystems">
        <title>Genome- and Community-Level Interaction Insights into Carbon Utilization and Element Cycling Functions of Hydrothermarchaeota in Hydrothermal Sediment.</title>
        <authorList>
            <person name="Zhou Z."/>
            <person name="Liu Y."/>
            <person name="Xu W."/>
            <person name="Pan J."/>
            <person name="Luo Z.H."/>
            <person name="Li M."/>
        </authorList>
    </citation>
    <scope>NUCLEOTIDE SEQUENCE [LARGE SCALE GENOMIC DNA]</scope>
    <source>
        <strain evidence="6">SpSt-418</strain>
    </source>
</reference>
<evidence type="ECO:0000256" key="2">
    <source>
        <dbReference type="ARBA" id="ARBA00023004"/>
    </source>
</evidence>
<dbReference type="SUPFAM" id="SSF109854">
    <property type="entry name" value="DinB/YfiT-like putative metalloenzymes"/>
    <property type="match status" value="1"/>
</dbReference>
<dbReference type="PANTHER" id="PTHR23150:SF36">
    <property type="entry name" value="HERCYNINE OXYGENASE"/>
    <property type="match status" value="1"/>
</dbReference>
<accession>A0A7C3PIR1</accession>
<dbReference type="InterPro" id="IPR024775">
    <property type="entry name" value="DinB-like"/>
</dbReference>
<dbReference type="Gene3D" id="1.20.120.450">
    <property type="entry name" value="dinb family like domain"/>
    <property type="match status" value="1"/>
</dbReference>
<evidence type="ECO:0000259" key="5">
    <source>
        <dbReference type="Pfam" id="PF12867"/>
    </source>
</evidence>
<protein>
    <submittedName>
        <fullName evidence="6">Ergothioneine biosynthesis protein EgtB</fullName>
    </submittedName>
</protein>
<proteinExistence type="predicted"/>
<keyword evidence="1" id="KW-0560">Oxidoreductase</keyword>
<dbReference type="InterPro" id="IPR034660">
    <property type="entry name" value="DinB/YfiT-like"/>
</dbReference>
<dbReference type="Gene3D" id="3.90.1580.10">
    <property type="entry name" value="paralog of FGE (formylglycine-generating enzyme)"/>
    <property type="match status" value="1"/>
</dbReference>
<gene>
    <name evidence="6" type="primary">egtB</name>
    <name evidence="6" type="ORF">ENR64_27350</name>
</gene>
<comment type="caution">
    <text evidence="6">The sequence shown here is derived from an EMBL/GenBank/DDBJ whole genome shotgun (WGS) entry which is preliminary data.</text>
</comment>
<feature type="domain" description="Sulfatase-modifying factor enzyme-like" evidence="4">
    <location>
        <begin position="160"/>
        <end position="394"/>
    </location>
</feature>
<dbReference type="EMBL" id="DSRU01000407">
    <property type="protein sequence ID" value="HFN01394.1"/>
    <property type="molecule type" value="Genomic_DNA"/>
</dbReference>
<feature type="domain" description="DinB-like" evidence="5">
    <location>
        <begin position="3"/>
        <end position="125"/>
    </location>
</feature>
<name>A0A7C3PIR1_9CYAN</name>